<evidence type="ECO:0000259" key="9">
    <source>
        <dbReference type="Pfam" id="PF00561"/>
    </source>
</evidence>
<dbReference type="Pfam" id="PF00561">
    <property type="entry name" value="Abhydrolase_1"/>
    <property type="match status" value="1"/>
</dbReference>
<dbReference type="SUPFAM" id="SSF53474">
    <property type="entry name" value="alpha/beta-Hydrolases"/>
    <property type="match status" value="1"/>
</dbReference>
<comment type="similarity">
    <text evidence="7">Belongs to the AB hydrolase superfamily. MetX family.</text>
</comment>
<comment type="subunit">
    <text evidence="1 7">Homodimer.</text>
</comment>
<keyword evidence="4 7" id="KW-0808">Transferase</keyword>
<dbReference type="GO" id="GO:0004414">
    <property type="term" value="F:homoserine O-acetyltransferase activity"/>
    <property type="evidence" value="ECO:0007669"/>
    <property type="project" value="UniProtKB-UniRule"/>
</dbReference>
<organism evidence="10 11">
    <name type="scientific">Carboxydocella sporoproducens DSM 16521</name>
    <dbReference type="NCBI Taxonomy" id="1121270"/>
    <lineage>
        <taxon>Bacteria</taxon>
        <taxon>Bacillati</taxon>
        <taxon>Bacillota</taxon>
        <taxon>Clostridia</taxon>
        <taxon>Eubacteriales</taxon>
        <taxon>Clostridiales Family XVI. Incertae Sedis</taxon>
        <taxon>Carboxydocella</taxon>
    </lineage>
</organism>
<comment type="function">
    <text evidence="7">Transfers an acetyl group from acetyl-CoA to L-homoserine, forming acetyl-L-homoserine.</text>
</comment>
<keyword evidence="3 7" id="KW-0028">Amino-acid biosynthesis</keyword>
<proteinExistence type="inferred from homology"/>
<gene>
    <name evidence="7" type="primary">metXA</name>
    <name evidence="10" type="ORF">SAMN02745885_00289</name>
</gene>
<evidence type="ECO:0000256" key="5">
    <source>
        <dbReference type="ARBA" id="ARBA00023167"/>
    </source>
</evidence>
<evidence type="ECO:0000256" key="8">
    <source>
        <dbReference type="PIRSR" id="PIRSR000443-1"/>
    </source>
</evidence>
<keyword evidence="6 7" id="KW-0012">Acyltransferase</keyword>
<dbReference type="Proteomes" id="UP000189933">
    <property type="component" value="Unassembled WGS sequence"/>
</dbReference>
<reference evidence="11" key="1">
    <citation type="submission" date="2017-02" db="EMBL/GenBank/DDBJ databases">
        <authorList>
            <person name="Varghese N."/>
            <person name="Submissions S."/>
        </authorList>
    </citation>
    <scope>NUCLEOTIDE SEQUENCE [LARGE SCALE GENOMIC DNA]</scope>
    <source>
        <strain evidence="11">DSM 16521</strain>
    </source>
</reference>
<comment type="pathway">
    <text evidence="7">Amino-acid biosynthesis; L-methionine biosynthesis via de novo pathway; O-acetyl-L-homoserine from L-homoserine: step 1/1.</text>
</comment>
<dbReference type="InterPro" id="IPR000073">
    <property type="entry name" value="AB_hydrolase_1"/>
</dbReference>
<name>A0A1T4LSK6_9FIRM</name>
<evidence type="ECO:0000256" key="6">
    <source>
        <dbReference type="ARBA" id="ARBA00023315"/>
    </source>
</evidence>
<dbReference type="FunFam" id="1.10.1740.110:FF:000001">
    <property type="entry name" value="Homoserine O-acetyltransferase"/>
    <property type="match status" value="1"/>
</dbReference>
<dbReference type="OrthoDB" id="9800754at2"/>
<feature type="binding site" evidence="7">
    <location>
        <position position="216"/>
    </location>
    <ligand>
        <name>substrate</name>
    </ligand>
</feature>
<dbReference type="PANTHER" id="PTHR32268">
    <property type="entry name" value="HOMOSERINE O-ACETYLTRANSFERASE"/>
    <property type="match status" value="1"/>
</dbReference>
<evidence type="ECO:0000256" key="4">
    <source>
        <dbReference type="ARBA" id="ARBA00022679"/>
    </source>
</evidence>
<dbReference type="EMBL" id="FUXM01000002">
    <property type="protein sequence ID" value="SJZ57710.1"/>
    <property type="molecule type" value="Genomic_DNA"/>
</dbReference>
<keyword evidence="5 7" id="KW-0486">Methionine biosynthesis</keyword>
<dbReference type="PANTHER" id="PTHR32268:SF11">
    <property type="entry name" value="HOMOSERINE O-ACETYLTRANSFERASE"/>
    <property type="match status" value="1"/>
</dbReference>
<sequence length="368" mass="41552">MVLVIPQKYSFSNFRLESGANLPLVDIVYETYGTLSRAKDNVVIVCHALTGSAHAAGYHSPQEKMPGWWDPLIGPGKVLDTNRFFIICLNILGSCYGSTGPASPHPDDGTPYAMRFPVITIRDMVRAHFQVIKHLGIEKIRLVIGGSLGGMQALEWALLYPDMVENLICIAAPARLYPQAIAFNEVGRQAIMSDPEWRQGNYYPGKGPVNGLAIARMLGTITYRSDLSMNLRFGRKSAPLPPNGYYSFDQKFEVETYLHYHGQALVQRFDANSYLYLTKAMDYHDISFNRGKYEEIFADIKAKTLVIGIDTDILFPTYQQQEIVKNMVKYYRPAYYREITSPHGHDAFLIEYKQLGKIINEFIAEVAP</sequence>
<dbReference type="InterPro" id="IPR008220">
    <property type="entry name" value="HAT_MetX-like"/>
</dbReference>
<comment type="catalytic activity">
    <reaction evidence="7">
        <text>L-homoserine + acetyl-CoA = O-acetyl-L-homoserine + CoA</text>
        <dbReference type="Rhea" id="RHEA:13701"/>
        <dbReference type="ChEBI" id="CHEBI:57287"/>
        <dbReference type="ChEBI" id="CHEBI:57288"/>
        <dbReference type="ChEBI" id="CHEBI:57476"/>
        <dbReference type="ChEBI" id="CHEBI:57716"/>
        <dbReference type="EC" id="2.3.1.31"/>
    </reaction>
</comment>
<dbReference type="NCBIfam" id="NF001209">
    <property type="entry name" value="PRK00175.1"/>
    <property type="match status" value="1"/>
</dbReference>
<evidence type="ECO:0000256" key="1">
    <source>
        <dbReference type="ARBA" id="ARBA00011738"/>
    </source>
</evidence>
<evidence type="ECO:0000256" key="2">
    <source>
        <dbReference type="ARBA" id="ARBA00022490"/>
    </source>
</evidence>
<dbReference type="InterPro" id="IPR029058">
    <property type="entry name" value="AB_hydrolase_fold"/>
</dbReference>
<dbReference type="UniPathway" id="UPA00051">
    <property type="reaction ID" value="UER00074"/>
</dbReference>
<comment type="subcellular location">
    <subcellularLocation>
        <location evidence="7">Cytoplasm</location>
    </subcellularLocation>
</comment>
<keyword evidence="11" id="KW-1185">Reference proteome</keyword>
<dbReference type="GO" id="GO:0009086">
    <property type="term" value="P:methionine biosynthetic process"/>
    <property type="evidence" value="ECO:0007669"/>
    <property type="project" value="UniProtKB-UniRule"/>
</dbReference>
<evidence type="ECO:0000313" key="11">
    <source>
        <dbReference type="Proteomes" id="UP000189933"/>
    </source>
</evidence>
<evidence type="ECO:0000313" key="10">
    <source>
        <dbReference type="EMBL" id="SJZ57710.1"/>
    </source>
</evidence>
<feature type="active site" evidence="7 8">
    <location>
        <position position="345"/>
    </location>
</feature>
<accession>A0A1T4LSK6</accession>
<keyword evidence="2 7" id="KW-0963">Cytoplasm</keyword>
<evidence type="ECO:0000256" key="3">
    <source>
        <dbReference type="ARBA" id="ARBA00022605"/>
    </source>
</evidence>
<dbReference type="GO" id="GO:0005737">
    <property type="term" value="C:cytoplasm"/>
    <property type="evidence" value="ECO:0007669"/>
    <property type="project" value="UniProtKB-SubCell"/>
</dbReference>
<feature type="domain" description="AB hydrolase-1" evidence="9">
    <location>
        <begin position="41"/>
        <end position="350"/>
    </location>
</feature>
<feature type="active site" description="Nucleophile" evidence="7 8">
    <location>
        <position position="147"/>
    </location>
</feature>
<comment type="caution">
    <text evidence="7">Lacks conserved residue(s) required for the propagation of feature annotation.</text>
</comment>
<dbReference type="RefSeq" id="WP_078664442.1">
    <property type="nucleotide sequence ID" value="NZ_FUXM01000002.1"/>
</dbReference>
<feature type="active site" evidence="7 8">
    <location>
        <position position="312"/>
    </location>
</feature>
<dbReference type="NCBIfam" id="TIGR01392">
    <property type="entry name" value="homoserO_Ac_trn"/>
    <property type="match status" value="1"/>
</dbReference>
<feature type="binding site" evidence="7">
    <location>
        <position position="346"/>
    </location>
    <ligand>
        <name>substrate</name>
    </ligand>
</feature>
<dbReference type="HAMAP" id="MF_00296">
    <property type="entry name" value="MetX_acyltransf"/>
    <property type="match status" value="1"/>
</dbReference>
<evidence type="ECO:0000256" key="7">
    <source>
        <dbReference type="HAMAP-Rule" id="MF_00296"/>
    </source>
</evidence>
<dbReference type="EC" id="2.3.1.31" evidence="7"/>
<protein>
    <recommendedName>
        <fullName evidence="7">Homoserine O-acetyltransferase</fullName>
        <shortName evidence="7">HAT</shortName>
        <ecNumber evidence="7">2.3.1.31</ecNumber>
    </recommendedName>
    <alternativeName>
        <fullName evidence="7">Homoserine transacetylase</fullName>
        <shortName evidence="7">HTA</shortName>
    </alternativeName>
</protein>
<dbReference type="PIRSF" id="PIRSF000443">
    <property type="entry name" value="Homoser_Ac_trans"/>
    <property type="match status" value="1"/>
</dbReference>
<dbReference type="GO" id="GO:0009092">
    <property type="term" value="P:homoserine metabolic process"/>
    <property type="evidence" value="ECO:0007669"/>
    <property type="project" value="TreeGrafter"/>
</dbReference>
<dbReference type="Gene3D" id="3.40.50.1820">
    <property type="entry name" value="alpha/beta hydrolase"/>
    <property type="match status" value="1"/>
</dbReference>
<dbReference type="AlphaFoldDB" id="A0A1T4LSK6"/>